<gene>
    <name evidence="2" type="ORF">B0H66DRAFT_482827</name>
</gene>
<reference evidence="2" key="1">
    <citation type="journal article" date="2023" name="Mol. Phylogenet. Evol.">
        <title>Genome-scale phylogeny and comparative genomics of the fungal order Sordariales.</title>
        <authorList>
            <person name="Hensen N."/>
            <person name="Bonometti L."/>
            <person name="Westerberg I."/>
            <person name="Brannstrom I.O."/>
            <person name="Guillou S."/>
            <person name="Cros-Aarteil S."/>
            <person name="Calhoun S."/>
            <person name="Haridas S."/>
            <person name="Kuo A."/>
            <person name="Mondo S."/>
            <person name="Pangilinan J."/>
            <person name="Riley R."/>
            <person name="LaButti K."/>
            <person name="Andreopoulos B."/>
            <person name="Lipzen A."/>
            <person name="Chen C."/>
            <person name="Yan M."/>
            <person name="Daum C."/>
            <person name="Ng V."/>
            <person name="Clum A."/>
            <person name="Steindorff A."/>
            <person name="Ohm R.A."/>
            <person name="Martin F."/>
            <person name="Silar P."/>
            <person name="Natvig D.O."/>
            <person name="Lalanne C."/>
            <person name="Gautier V."/>
            <person name="Ament-Velasquez S.L."/>
            <person name="Kruys A."/>
            <person name="Hutchinson M.I."/>
            <person name="Powell A.J."/>
            <person name="Barry K."/>
            <person name="Miller A.N."/>
            <person name="Grigoriev I.V."/>
            <person name="Debuchy R."/>
            <person name="Gladieux P."/>
            <person name="Hiltunen Thoren M."/>
            <person name="Johannesson H."/>
        </authorList>
    </citation>
    <scope>NUCLEOTIDE SEQUENCE</scope>
    <source>
        <strain evidence="2">CBS 118394</strain>
    </source>
</reference>
<reference evidence="2" key="2">
    <citation type="submission" date="2023-06" db="EMBL/GenBank/DDBJ databases">
        <authorList>
            <consortium name="Lawrence Berkeley National Laboratory"/>
            <person name="Haridas S."/>
            <person name="Hensen N."/>
            <person name="Bonometti L."/>
            <person name="Westerberg I."/>
            <person name="Brannstrom I.O."/>
            <person name="Guillou S."/>
            <person name="Cros-Aarteil S."/>
            <person name="Calhoun S."/>
            <person name="Kuo A."/>
            <person name="Mondo S."/>
            <person name="Pangilinan J."/>
            <person name="Riley R."/>
            <person name="Labutti K."/>
            <person name="Andreopoulos B."/>
            <person name="Lipzen A."/>
            <person name="Chen C."/>
            <person name="Yanf M."/>
            <person name="Daum C."/>
            <person name="Ng V."/>
            <person name="Clum A."/>
            <person name="Steindorff A."/>
            <person name="Ohm R."/>
            <person name="Martin F."/>
            <person name="Silar P."/>
            <person name="Natvig D."/>
            <person name="Lalanne C."/>
            <person name="Gautier V."/>
            <person name="Ament-Velasquez S.L."/>
            <person name="Kruys A."/>
            <person name="Hutchinson M.I."/>
            <person name="Powell A.J."/>
            <person name="Barry K."/>
            <person name="Miller A.N."/>
            <person name="Grigoriev I.V."/>
            <person name="Debuchy R."/>
            <person name="Gladieux P."/>
            <person name="Thoren M.H."/>
            <person name="Johannesson H."/>
        </authorList>
    </citation>
    <scope>NUCLEOTIDE SEQUENCE</scope>
    <source>
        <strain evidence="2">CBS 118394</strain>
    </source>
</reference>
<dbReference type="Proteomes" id="UP001283341">
    <property type="component" value="Unassembled WGS sequence"/>
</dbReference>
<accession>A0AAE0HUZ2</accession>
<evidence type="ECO:0000313" key="3">
    <source>
        <dbReference type="Proteomes" id="UP001283341"/>
    </source>
</evidence>
<evidence type="ECO:0008006" key="4">
    <source>
        <dbReference type="Google" id="ProtNLM"/>
    </source>
</evidence>
<evidence type="ECO:0000313" key="2">
    <source>
        <dbReference type="EMBL" id="KAK3313410.1"/>
    </source>
</evidence>
<sequence length="253" mass="27842">MSLHRPLRGGCHCGRNRYIIQPPPNASQLARVLFGSQRSHCISQASPLAAFLRVPLQWYYSTTFALHDDETSAMIHRVYTPRDEAHTMRHFCGFCGTPLSYWSEEPRSEADFIHLTLGSLVQEDLADLEDLGLVPGLDDEASQASRPDTPPSEDTDMANANTGHGNGGVTKGRVGAVPWFDTLTEGSRLGTLRLARSSGSSRDGIVKVEWEVIEWSSEEDDEGLQASPSKNNSSKRKLDQRDSSSNDPAAMEL</sequence>
<proteinExistence type="predicted"/>
<feature type="region of interest" description="Disordered" evidence="1">
    <location>
        <begin position="136"/>
        <end position="173"/>
    </location>
</feature>
<dbReference type="Gene3D" id="2.170.150.70">
    <property type="match status" value="1"/>
</dbReference>
<evidence type="ECO:0000256" key="1">
    <source>
        <dbReference type="SAM" id="MobiDB-lite"/>
    </source>
</evidence>
<dbReference type="EMBL" id="JAUEDM010000007">
    <property type="protein sequence ID" value="KAK3313410.1"/>
    <property type="molecule type" value="Genomic_DNA"/>
</dbReference>
<protein>
    <recommendedName>
        <fullName evidence="4">CENP-V/GFA domain-containing protein</fullName>
    </recommendedName>
</protein>
<feature type="region of interest" description="Disordered" evidence="1">
    <location>
        <begin position="216"/>
        <end position="253"/>
    </location>
</feature>
<keyword evidence="3" id="KW-1185">Reference proteome</keyword>
<dbReference type="AlphaFoldDB" id="A0AAE0HUZ2"/>
<name>A0AAE0HUZ2_9PEZI</name>
<comment type="caution">
    <text evidence="2">The sequence shown here is derived from an EMBL/GenBank/DDBJ whole genome shotgun (WGS) entry which is preliminary data.</text>
</comment>
<organism evidence="2 3">
    <name type="scientific">Apodospora peruviana</name>
    <dbReference type="NCBI Taxonomy" id="516989"/>
    <lineage>
        <taxon>Eukaryota</taxon>
        <taxon>Fungi</taxon>
        <taxon>Dikarya</taxon>
        <taxon>Ascomycota</taxon>
        <taxon>Pezizomycotina</taxon>
        <taxon>Sordariomycetes</taxon>
        <taxon>Sordariomycetidae</taxon>
        <taxon>Sordariales</taxon>
        <taxon>Lasiosphaeriaceae</taxon>
        <taxon>Apodospora</taxon>
    </lineage>
</organism>